<gene>
    <name evidence="4" type="ORF">Lrub_1032</name>
</gene>
<keyword evidence="2" id="KW-0560">Oxidoreductase</keyword>
<dbReference type="STRING" id="458.Lrub_1032"/>
<sequence length="314" mass="34818">MEPSGLYSYTGTRIAILKQNRDCYDCVIIGGGPAGLTAALYLARFRRHFKIFDSGESRAALIPVSHNYPAFVEGVAGVRLLELLKAQLACYETTITAEKVRQLKKKGGLFEVLTDSACYSARMILLATGVIDISPDLPHAEKAIAQGLLRYCPVCDAYEVKNKRIGVIVQDRKGLNEALFVRHYSADVLVLAQRNVVLTDYDKRRMKQAGIRLLFQPDIHFDFKHRFIEIQAEQTLHIDTLYAALGTIQQNKLAIDLGAREDKGDLLVNRHQQTSVPGLYAAGDITAGLNQLVVAEGQGAIAATDIHNRLKKRR</sequence>
<dbReference type="PRINTS" id="PR00469">
    <property type="entry name" value="PNDRDTASEII"/>
</dbReference>
<protein>
    <submittedName>
        <fullName evidence="4">Thioredoxin reductase</fullName>
    </submittedName>
</protein>
<keyword evidence="1" id="KW-0285">Flavoprotein</keyword>
<accession>A0A0W0XVW9</accession>
<dbReference type="Gene3D" id="3.50.50.60">
    <property type="entry name" value="FAD/NAD(P)-binding domain"/>
    <property type="match status" value="2"/>
</dbReference>
<evidence type="ECO:0000256" key="1">
    <source>
        <dbReference type="ARBA" id="ARBA00022630"/>
    </source>
</evidence>
<dbReference type="AlphaFoldDB" id="A0A0W0XVW9"/>
<proteinExistence type="predicted"/>
<dbReference type="SUPFAM" id="SSF51905">
    <property type="entry name" value="FAD/NAD(P)-binding domain"/>
    <property type="match status" value="1"/>
</dbReference>
<keyword evidence="5" id="KW-1185">Reference proteome</keyword>
<evidence type="ECO:0000256" key="2">
    <source>
        <dbReference type="ARBA" id="ARBA00023002"/>
    </source>
</evidence>
<dbReference type="InterPro" id="IPR036188">
    <property type="entry name" value="FAD/NAD-bd_sf"/>
</dbReference>
<dbReference type="PRINTS" id="PR00368">
    <property type="entry name" value="FADPNR"/>
</dbReference>
<dbReference type="GO" id="GO:0016491">
    <property type="term" value="F:oxidoreductase activity"/>
    <property type="evidence" value="ECO:0007669"/>
    <property type="project" value="UniProtKB-KW"/>
</dbReference>
<feature type="domain" description="FAD/NAD(P)-binding" evidence="3">
    <location>
        <begin position="24"/>
        <end position="299"/>
    </location>
</feature>
<dbReference type="PATRIC" id="fig|458.5.peg.1069"/>
<evidence type="ECO:0000313" key="5">
    <source>
        <dbReference type="Proteomes" id="UP000054608"/>
    </source>
</evidence>
<dbReference type="Proteomes" id="UP000054608">
    <property type="component" value="Unassembled WGS sequence"/>
</dbReference>
<evidence type="ECO:0000313" key="4">
    <source>
        <dbReference type="EMBL" id="KTD48681.1"/>
    </source>
</evidence>
<dbReference type="PANTHER" id="PTHR48105">
    <property type="entry name" value="THIOREDOXIN REDUCTASE 1-RELATED-RELATED"/>
    <property type="match status" value="1"/>
</dbReference>
<evidence type="ECO:0000259" key="3">
    <source>
        <dbReference type="Pfam" id="PF07992"/>
    </source>
</evidence>
<comment type="caution">
    <text evidence="4">The sequence shown here is derived from an EMBL/GenBank/DDBJ whole genome shotgun (WGS) entry which is preliminary data.</text>
</comment>
<dbReference type="InterPro" id="IPR023753">
    <property type="entry name" value="FAD/NAD-binding_dom"/>
</dbReference>
<dbReference type="Pfam" id="PF07992">
    <property type="entry name" value="Pyr_redox_2"/>
    <property type="match status" value="1"/>
</dbReference>
<dbReference type="InterPro" id="IPR050097">
    <property type="entry name" value="Ferredoxin-NADP_redctase_2"/>
</dbReference>
<dbReference type="EMBL" id="LNYT01000007">
    <property type="protein sequence ID" value="KTD48681.1"/>
    <property type="molecule type" value="Genomic_DNA"/>
</dbReference>
<dbReference type="OrthoDB" id="109585at2"/>
<name>A0A0W0XVW9_9GAMM</name>
<organism evidence="4 5">
    <name type="scientific">Legionella rubrilucens</name>
    <dbReference type="NCBI Taxonomy" id="458"/>
    <lineage>
        <taxon>Bacteria</taxon>
        <taxon>Pseudomonadati</taxon>
        <taxon>Pseudomonadota</taxon>
        <taxon>Gammaproteobacteria</taxon>
        <taxon>Legionellales</taxon>
        <taxon>Legionellaceae</taxon>
        <taxon>Legionella</taxon>
    </lineage>
</organism>
<reference evidence="4 5" key="1">
    <citation type="submission" date="2015-11" db="EMBL/GenBank/DDBJ databases">
        <title>Genomic analysis of 38 Legionella species identifies large and diverse effector repertoires.</title>
        <authorList>
            <person name="Burstein D."/>
            <person name="Amaro F."/>
            <person name="Zusman T."/>
            <person name="Lifshitz Z."/>
            <person name="Cohen O."/>
            <person name="Gilbert J.A."/>
            <person name="Pupko T."/>
            <person name="Shuman H.A."/>
            <person name="Segal G."/>
        </authorList>
    </citation>
    <scope>NUCLEOTIDE SEQUENCE [LARGE SCALE GENOMIC DNA]</scope>
    <source>
        <strain evidence="4 5">WA-270A-C2</strain>
    </source>
</reference>